<evidence type="ECO:0000256" key="10">
    <source>
        <dbReference type="ARBA" id="ARBA00023027"/>
    </source>
</evidence>
<keyword evidence="21" id="KW-0418">Kinase</keyword>
<dbReference type="EC" id="4.2.1.136" evidence="17"/>
<feature type="binding site" evidence="17">
    <location>
        <position position="347"/>
    </location>
    <ligand>
        <name>(6S)-NADPHX</name>
        <dbReference type="ChEBI" id="CHEBI:64076"/>
    </ligand>
</feature>
<comment type="similarity">
    <text evidence="17">Belongs to the NnrD/CARKD family.</text>
</comment>
<evidence type="ECO:0000256" key="2">
    <source>
        <dbReference type="ARBA" id="ARBA00000909"/>
    </source>
</evidence>
<dbReference type="PANTHER" id="PTHR12592">
    <property type="entry name" value="ATP-DEPENDENT (S)-NAD(P)H-HYDRATE DEHYDRATASE FAMILY MEMBER"/>
    <property type="match status" value="1"/>
</dbReference>
<dbReference type="HAMAP" id="MF_01965">
    <property type="entry name" value="NADHX_dehydratase"/>
    <property type="match status" value="1"/>
</dbReference>
<feature type="domain" description="YjeF C-terminal" evidence="19">
    <location>
        <begin position="253"/>
        <end position="554"/>
    </location>
</feature>
<comment type="function">
    <text evidence="14 18">Bifunctional enzyme that catalyzes the epimerization of the S- and R-forms of NAD(P)HX and the dehydration of the S-form of NAD(P)HX at the expense of ADP, which is converted to AMP. This allows the repair of both epimers of NAD(P)HX, a damaged form of NAD(P)H that is a result of enzymatic or heat-dependent hydration.</text>
</comment>
<feature type="binding site" evidence="17">
    <location>
        <position position="473"/>
    </location>
    <ligand>
        <name>AMP</name>
        <dbReference type="ChEBI" id="CHEBI:456215"/>
    </ligand>
</feature>
<sequence length="554" mass="59624">MRPLLSTSQSLELDAFTREVFDFSSDHLMEIAAMRLWQVLKLEIIQKRLNLCQPAALRDPERRVSIAAVCGKGDNAGDALAVLRHAKLEGFQNLAAFVPEPDTLKENARLNLRRAEQCGVEIVRYETAEEGALQGKLLRHDIILDAVLGTGAHGRARGSAARAMQMFEVLDQTQAKNGDKAPCIVAIDIPSGLGDDWQPDYPIVRADATLCIEPMKEALYMPAARSFAGDIVPVGGIFPLWADAAASNVWLLEHSEVRDFLPPISKWAHKMQRGRVAVLAGSQRGAGAALHCVRGAAAAGAGYIALYCDEEMFSSYLATVGDVAIVRVLTEDTFLPESWDAIVAGPGWGTDERREEVLDQLIHSDTALVLDADAVRLFARRAGQNRDRPRFFKAPVILTPHPGEFRELLPFLDSGESSSACNVSETVGQVASLAKKFGIILALRASTTHIAFPDGTCAIFDGSASGLGIAGSGDVLSGLAGGLLARWIAFSKENGAGKEYEDNKLWHNNLVQAIIGAVLVHGGAGRKLSQTKGWFTPADLAHACARMTSESKLG</sequence>
<evidence type="ECO:0000256" key="13">
    <source>
        <dbReference type="ARBA" id="ARBA00023268"/>
    </source>
</evidence>
<dbReference type="GO" id="GO:0046496">
    <property type="term" value="P:nicotinamide nucleotide metabolic process"/>
    <property type="evidence" value="ECO:0007669"/>
    <property type="project" value="UniProtKB-UniRule"/>
</dbReference>
<dbReference type="PIRSF" id="PIRSF017184">
    <property type="entry name" value="Nnr"/>
    <property type="match status" value="1"/>
</dbReference>
<comment type="subunit">
    <text evidence="17">Homotetramer.</text>
</comment>
<comment type="cofactor">
    <cofactor evidence="17">
        <name>Mg(2+)</name>
        <dbReference type="ChEBI" id="CHEBI:18420"/>
    </cofactor>
</comment>
<comment type="catalytic activity">
    <reaction evidence="2 18">
        <text>(6R)-NADPHX = (6S)-NADPHX</text>
        <dbReference type="Rhea" id="RHEA:32227"/>
        <dbReference type="ChEBI" id="CHEBI:64076"/>
        <dbReference type="ChEBI" id="CHEBI:64077"/>
        <dbReference type="EC" id="5.1.99.6"/>
    </reaction>
</comment>
<dbReference type="SUPFAM" id="SSF53613">
    <property type="entry name" value="Ribokinase-like"/>
    <property type="match status" value="1"/>
</dbReference>
<dbReference type="EMBL" id="FWDO01000007">
    <property type="protein sequence ID" value="SLM19732.1"/>
    <property type="molecule type" value="Genomic_DNA"/>
</dbReference>
<keyword evidence="12 17" id="KW-0456">Lyase</keyword>
<accession>A0A3P3XTW0</accession>
<feature type="binding site" evidence="17">
    <location>
        <position position="288"/>
    </location>
    <ligand>
        <name>(6S)-NADPHX</name>
        <dbReference type="ChEBI" id="CHEBI:64076"/>
    </ligand>
</feature>
<comment type="cofactor">
    <cofactor evidence="18">
        <name>K(+)</name>
        <dbReference type="ChEBI" id="CHEBI:29103"/>
    </cofactor>
    <text evidence="18">Binds 1 potassium ion per subunit.</text>
</comment>
<dbReference type="GO" id="GO:0046872">
    <property type="term" value="F:metal ion binding"/>
    <property type="evidence" value="ECO:0007669"/>
    <property type="project" value="UniProtKB-UniRule"/>
</dbReference>
<dbReference type="CDD" id="cd01171">
    <property type="entry name" value="YXKO-related"/>
    <property type="match status" value="1"/>
</dbReference>
<evidence type="ECO:0000256" key="12">
    <source>
        <dbReference type="ARBA" id="ARBA00023239"/>
    </source>
</evidence>
<dbReference type="AlphaFoldDB" id="A0A3P3XTW0"/>
<evidence type="ECO:0000256" key="9">
    <source>
        <dbReference type="ARBA" id="ARBA00022958"/>
    </source>
</evidence>
<dbReference type="Pfam" id="PF01256">
    <property type="entry name" value="Carb_kinase"/>
    <property type="match status" value="1"/>
</dbReference>
<gene>
    <name evidence="17" type="primary">nnrD</name>
    <name evidence="21" type="ORF">SPIRO4BDMA_70154</name>
</gene>
<evidence type="ECO:0000256" key="7">
    <source>
        <dbReference type="ARBA" id="ARBA00022840"/>
    </source>
</evidence>
<evidence type="ECO:0000256" key="1">
    <source>
        <dbReference type="ARBA" id="ARBA00000013"/>
    </source>
</evidence>
<evidence type="ECO:0000256" key="5">
    <source>
        <dbReference type="ARBA" id="ARBA00022723"/>
    </source>
</evidence>
<feature type="binding site" evidence="17">
    <location>
        <position position="401"/>
    </location>
    <ligand>
        <name>(6S)-NADPHX</name>
        <dbReference type="ChEBI" id="CHEBI:64076"/>
    </ligand>
</feature>
<evidence type="ECO:0000256" key="8">
    <source>
        <dbReference type="ARBA" id="ARBA00022857"/>
    </source>
</evidence>
<comment type="function">
    <text evidence="17">Catalyzes the dehydration of the S-form of NAD(P)HX at the expense of ADP, which is converted to AMP. Together with NAD(P)HX epimerase, which catalyzes the epimerization of the S- and R-forms, the enzyme allows the repair of both epimers of NAD(P)HX, a damaged form of NAD(P)H that is a result of enzymatic or heat-dependent hydration.</text>
</comment>
<dbReference type="InterPro" id="IPR004443">
    <property type="entry name" value="YjeF_N_dom"/>
</dbReference>
<evidence type="ECO:0000259" key="19">
    <source>
        <dbReference type="PROSITE" id="PS51383"/>
    </source>
</evidence>
<comment type="similarity">
    <text evidence="3 18">In the N-terminal section; belongs to the NnrE/AIBP family.</text>
</comment>
<keyword evidence="8 17" id="KW-0521">NADP</keyword>
<dbReference type="Gene3D" id="3.40.50.10260">
    <property type="entry name" value="YjeF N-terminal domain"/>
    <property type="match status" value="1"/>
</dbReference>
<dbReference type="InterPro" id="IPR036652">
    <property type="entry name" value="YjeF_N_dom_sf"/>
</dbReference>
<comment type="similarity">
    <text evidence="4 18">In the C-terminal section; belongs to the NnrD/CARKD family.</text>
</comment>
<evidence type="ECO:0000256" key="15">
    <source>
        <dbReference type="ARBA" id="ARBA00048238"/>
    </source>
</evidence>
<evidence type="ECO:0000256" key="18">
    <source>
        <dbReference type="PIRNR" id="PIRNR017184"/>
    </source>
</evidence>
<comment type="catalytic activity">
    <reaction evidence="15 17 18">
        <text>(6S)-NADHX + ADP = AMP + phosphate + NADH + H(+)</text>
        <dbReference type="Rhea" id="RHEA:32223"/>
        <dbReference type="ChEBI" id="CHEBI:15378"/>
        <dbReference type="ChEBI" id="CHEBI:43474"/>
        <dbReference type="ChEBI" id="CHEBI:57945"/>
        <dbReference type="ChEBI" id="CHEBI:64074"/>
        <dbReference type="ChEBI" id="CHEBI:456215"/>
        <dbReference type="ChEBI" id="CHEBI:456216"/>
        <dbReference type="EC" id="4.2.1.136"/>
    </reaction>
</comment>
<proteinExistence type="inferred from homology"/>
<protein>
    <recommendedName>
        <fullName evidence="17">ADP-dependent (S)-NAD(P)H-hydrate dehydratase</fullName>
        <ecNumber evidence="17">4.2.1.136</ecNumber>
    </recommendedName>
    <alternativeName>
        <fullName evidence="17">ADP-dependent NAD(P)HX dehydratase</fullName>
    </alternativeName>
</protein>
<evidence type="ECO:0000256" key="14">
    <source>
        <dbReference type="ARBA" id="ARBA00025153"/>
    </source>
</evidence>
<comment type="catalytic activity">
    <reaction evidence="16 17 18">
        <text>(6S)-NADPHX + ADP = AMP + phosphate + NADPH + H(+)</text>
        <dbReference type="Rhea" id="RHEA:32235"/>
        <dbReference type="ChEBI" id="CHEBI:15378"/>
        <dbReference type="ChEBI" id="CHEBI:43474"/>
        <dbReference type="ChEBI" id="CHEBI:57783"/>
        <dbReference type="ChEBI" id="CHEBI:64076"/>
        <dbReference type="ChEBI" id="CHEBI:456215"/>
        <dbReference type="ChEBI" id="CHEBI:456216"/>
        <dbReference type="EC" id="4.2.1.136"/>
    </reaction>
</comment>
<dbReference type="PANTHER" id="PTHR12592:SF0">
    <property type="entry name" value="ATP-DEPENDENT (S)-NAD(P)H-HYDRATE DEHYDRATASE"/>
    <property type="match status" value="1"/>
</dbReference>
<evidence type="ECO:0000259" key="20">
    <source>
        <dbReference type="PROSITE" id="PS51385"/>
    </source>
</evidence>
<dbReference type="InterPro" id="IPR000631">
    <property type="entry name" value="CARKD"/>
</dbReference>
<evidence type="ECO:0000256" key="11">
    <source>
        <dbReference type="ARBA" id="ARBA00023235"/>
    </source>
</evidence>
<dbReference type="PROSITE" id="PS51385">
    <property type="entry name" value="YJEF_N"/>
    <property type="match status" value="1"/>
</dbReference>
<keyword evidence="6 17" id="KW-0547">Nucleotide-binding</keyword>
<dbReference type="GO" id="GO:0052856">
    <property type="term" value="F:NAD(P)HX epimerase activity"/>
    <property type="evidence" value="ECO:0007669"/>
    <property type="project" value="UniProtKB-EC"/>
</dbReference>
<feature type="domain" description="YjeF N-terminal" evidence="20">
    <location>
        <begin position="10"/>
        <end position="244"/>
    </location>
</feature>
<keyword evidence="11 18" id="KW-0413">Isomerase</keyword>
<dbReference type="PROSITE" id="PS51383">
    <property type="entry name" value="YJEF_C_3"/>
    <property type="match status" value="1"/>
</dbReference>
<keyword evidence="7 17" id="KW-0067">ATP-binding</keyword>
<dbReference type="GO" id="GO:0052855">
    <property type="term" value="F:ADP-dependent NAD(P)H-hydrate dehydratase activity"/>
    <property type="evidence" value="ECO:0007669"/>
    <property type="project" value="UniProtKB-UniRule"/>
</dbReference>
<organism evidence="21">
    <name type="scientific">uncultured spirochete</name>
    <dbReference type="NCBI Taxonomy" id="156406"/>
    <lineage>
        <taxon>Bacteria</taxon>
        <taxon>Pseudomonadati</taxon>
        <taxon>Spirochaetota</taxon>
        <taxon>Spirochaetia</taxon>
        <taxon>Spirochaetales</taxon>
        <taxon>environmental samples</taxon>
    </lineage>
</organism>
<comment type="caution">
    <text evidence="17">Lacks conserved residue(s) required for the propagation of feature annotation.</text>
</comment>
<evidence type="ECO:0000256" key="3">
    <source>
        <dbReference type="ARBA" id="ARBA00006001"/>
    </source>
</evidence>
<keyword evidence="10 17" id="KW-0520">NAD</keyword>
<evidence type="ECO:0000256" key="6">
    <source>
        <dbReference type="ARBA" id="ARBA00022741"/>
    </source>
</evidence>
<dbReference type="GO" id="GO:0005524">
    <property type="term" value="F:ATP binding"/>
    <property type="evidence" value="ECO:0007669"/>
    <property type="project" value="UniProtKB-UniRule"/>
</dbReference>
<dbReference type="SUPFAM" id="SSF64153">
    <property type="entry name" value="YjeF N-terminal domain-like"/>
    <property type="match status" value="1"/>
</dbReference>
<reference evidence="21" key="1">
    <citation type="submission" date="2017-02" db="EMBL/GenBank/DDBJ databases">
        <authorList>
            <person name="Regsiter A."/>
            <person name="William W."/>
        </authorList>
    </citation>
    <scope>NUCLEOTIDE SEQUENCE</scope>
    <source>
        <strain evidence="21">BdmA 4</strain>
    </source>
</reference>
<feature type="binding site" evidence="17">
    <location>
        <position position="474"/>
    </location>
    <ligand>
        <name>(6S)-NADPHX</name>
        <dbReference type="ChEBI" id="CHEBI:64076"/>
    </ligand>
</feature>
<dbReference type="Pfam" id="PF03853">
    <property type="entry name" value="YjeF_N"/>
    <property type="match status" value="1"/>
</dbReference>
<comment type="catalytic activity">
    <reaction evidence="1 18">
        <text>(6R)-NADHX = (6S)-NADHX</text>
        <dbReference type="Rhea" id="RHEA:32215"/>
        <dbReference type="ChEBI" id="CHEBI:64074"/>
        <dbReference type="ChEBI" id="CHEBI:64075"/>
        <dbReference type="EC" id="5.1.99.6"/>
    </reaction>
</comment>
<dbReference type="Gene3D" id="3.40.1190.20">
    <property type="match status" value="1"/>
</dbReference>
<dbReference type="GO" id="GO:0110051">
    <property type="term" value="P:metabolite repair"/>
    <property type="evidence" value="ECO:0007669"/>
    <property type="project" value="TreeGrafter"/>
</dbReference>
<dbReference type="InterPro" id="IPR029056">
    <property type="entry name" value="Ribokinase-like"/>
</dbReference>
<keyword evidence="21" id="KW-0808">Transferase</keyword>
<dbReference type="GO" id="GO:0016301">
    <property type="term" value="F:kinase activity"/>
    <property type="evidence" value="ECO:0007669"/>
    <property type="project" value="UniProtKB-KW"/>
</dbReference>
<evidence type="ECO:0000313" key="21">
    <source>
        <dbReference type="EMBL" id="SLM19732.1"/>
    </source>
</evidence>
<name>A0A3P3XTW0_9SPIR</name>
<keyword evidence="5 18" id="KW-0479">Metal-binding</keyword>
<keyword evidence="13" id="KW-0511">Multifunctional enzyme</keyword>
<evidence type="ECO:0000256" key="17">
    <source>
        <dbReference type="HAMAP-Rule" id="MF_01965"/>
    </source>
</evidence>
<evidence type="ECO:0000256" key="4">
    <source>
        <dbReference type="ARBA" id="ARBA00009524"/>
    </source>
</evidence>
<evidence type="ECO:0000256" key="16">
    <source>
        <dbReference type="ARBA" id="ARBA00049209"/>
    </source>
</evidence>
<keyword evidence="9 18" id="KW-0630">Potassium</keyword>
<dbReference type="InterPro" id="IPR030677">
    <property type="entry name" value="Nnr"/>
</dbReference>